<evidence type="ECO:0000256" key="1">
    <source>
        <dbReference type="SAM" id="MobiDB-lite"/>
    </source>
</evidence>
<feature type="region of interest" description="Disordered" evidence="1">
    <location>
        <begin position="38"/>
        <end position="68"/>
    </location>
</feature>
<feature type="compositionally biased region" description="Basic and acidic residues" evidence="1">
    <location>
        <begin position="57"/>
        <end position="67"/>
    </location>
</feature>
<accession>A0AAJ0AGF2</accession>
<dbReference type="AlphaFoldDB" id="A0AAJ0AGF2"/>
<name>A0AAJ0AGF2_9PEZI</name>
<keyword evidence="3" id="KW-1185">Reference proteome</keyword>
<gene>
    <name evidence="2" type="ORF">BDP55DRAFT_670235</name>
</gene>
<protein>
    <submittedName>
        <fullName evidence="2">Uncharacterized protein</fullName>
    </submittedName>
</protein>
<reference evidence="2" key="1">
    <citation type="submission" date="2021-06" db="EMBL/GenBank/DDBJ databases">
        <title>Comparative genomics, transcriptomics and evolutionary studies reveal genomic signatures of adaptation to plant cell wall in hemibiotrophic fungi.</title>
        <authorList>
            <consortium name="DOE Joint Genome Institute"/>
            <person name="Baroncelli R."/>
            <person name="Diaz J.F."/>
            <person name="Benocci T."/>
            <person name="Peng M."/>
            <person name="Battaglia E."/>
            <person name="Haridas S."/>
            <person name="Andreopoulos W."/>
            <person name="Labutti K."/>
            <person name="Pangilinan J."/>
            <person name="Floch G.L."/>
            <person name="Makela M.R."/>
            <person name="Henrissat B."/>
            <person name="Grigoriev I.V."/>
            <person name="Crouch J.A."/>
            <person name="De Vries R.P."/>
            <person name="Sukno S.A."/>
            <person name="Thon M.R."/>
        </authorList>
    </citation>
    <scope>NUCLEOTIDE SEQUENCE</scope>
    <source>
        <strain evidence="2">CBS 193.32</strain>
    </source>
</reference>
<sequence length="104" mass="11248">MIPGLYGNSTLHEEIPSFNLPKCRVRLSLARGHRLTPRQVDVDGRIGGPSRSGLSEASRRDSIERQETPSPVVVRGKFFRDSEKGIVFVVAASTSLLTSLAAGS</sequence>
<dbReference type="EMBL" id="JAHMHR010000031">
    <property type="protein sequence ID" value="KAK1673444.1"/>
    <property type="molecule type" value="Genomic_DNA"/>
</dbReference>
<dbReference type="GeneID" id="85459897"/>
<comment type="caution">
    <text evidence="2">The sequence shown here is derived from an EMBL/GenBank/DDBJ whole genome shotgun (WGS) entry which is preliminary data.</text>
</comment>
<dbReference type="RefSeq" id="XP_060427447.1">
    <property type="nucleotide sequence ID" value="XM_060575371.1"/>
</dbReference>
<proteinExistence type="predicted"/>
<evidence type="ECO:0000313" key="3">
    <source>
        <dbReference type="Proteomes" id="UP001224890"/>
    </source>
</evidence>
<evidence type="ECO:0000313" key="2">
    <source>
        <dbReference type="EMBL" id="KAK1673444.1"/>
    </source>
</evidence>
<dbReference type="Proteomes" id="UP001224890">
    <property type="component" value="Unassembled WGS sequence"/>
</dbReference>
<organism evidence="2 3">
    <name type="scientific">Colletotrichum godetiae</name>
    <dbReference type="NCBI Taxonomy" id="1209918"/>
    <lineage>
        <taxon>Eukaryota</taxon>
        <taxon>Fungi</taxon>
        <taxon>Dikarya</taxon>
        <taxon>Ascomycota</taxon>
        <taxon>Pezizomycotina</taxon>
        <taxon>Sordariomycetes</taxon>
        <taxon>Hypocreomycetidae</taxon>
        <taxon>Glomerellales</taxon>
        <taxon>Glomerellaceae</taxon>
        <taxon>Colletotrichum</taxon>
        <taxon>Colletotrichum acutatum species complex</taxon>
    </lineage>
</organism>